<sequence length="54" mass="6129">MALLLVSGVLPTLHIVRRGVDENIAFLLAGFNIILSDDRQEVVKIVIYYLWCVE</sequence>
<organism evidence="1 2">
    <name type="scientific">Cirrhinus mrigala</name>
    <name type="common">Mrigala</name>
    <dbReference type="NCBI Taxonomy" id="683832"/>
    <lineage>
        <taxon>Eukaryota</taxon>
        <taxon>Metazoa</taxon>
        <taxon>Chordata</taxon>
        <taxon>Craniata</taxon>
        <taxon>Vertebrata</taxon>
        <taxon>Euteleostomi</taxon>
        <taxon>Actinopterygii</taxon>
        <taxon>Neopterygii</taxon>
        <taxon>Teleostei</taxon>
        <taxon>Ostariophysi</taxon>
        <taxon>Cypriniformes</taxon>
        <taxon>Cyprinidae</taxon>
        <taxon>Labeoninae</taxon>
        <taxon>Labeonini</taxon>
        <taxon>Cirrhinus</taxon>
    </lineage>
</organism>
<dbReference type="Pfam" id="PF14752">
    <property type="entry name" value="RBP_receptor"/>
    <property type="match status" value="1"/>
</dbReference>
<dbReference type="EMBL" id="JAMKFB020000025">
    <property type="protein sequence ID" value="KAL0154824.1"/>
    <property type="molecule type" value="Genomic_DNA"/>
</dbReference>
<protein>
    <submittedName>
        <fullName evidence="1">Uncharacterized protein</fullName>
    </submittedName>
</protein>
<name>A0ABD0N081_CIRMR</name>
<comment type="caution">
    <text evidence="1">The sequence shown here is derived from an EMBL/GenBank/DDBJ whole genome shotgun (WGS) entry which is preliminary data.</text>
</comment>
<reference evidence="1 2" key="1">
    <citation type="submission" date="2024-05" db="EMBL/GenBank/DDBJ databases">
        <title>Genome sequencing and assembly of Indian major carp, Cirrhinus mrigala (Hamilton, 1822).</title>
        <authorList>
            <person name="Mohindra V."/>
            <person name="Chowdhury L.M."/>
            <person name="Lal K."/>
            <person name="Jena J.K."/>
        </authorList>
    </citation>
    <scope>NUCLEOTIDE SEQUENCE [LARGE SCALE GENOMIC DNA]</scope>
    <source>
        <strain evidence="1">CM1030</strain>
        <tissue evidence="1">Blood</tissue>
    </source>
</reference>
<evidence type="ECO:0000313" key="2">
    <source>
        <dbReference type="Proteomes" id="UP001529510"/>
    </source>
</evidence>
<dbReference type="Proteomes" id="UP001529510">
    <property type="component" value="Unassembled WGS sequence"/>
</dbReference>
<evidence type="ECO:0000313" key="1">
    <source>
        <dbReference type="EMBL" id="KAL0154824.1"/>
    </source>
</evidence>
<feature type="non-terminal residue" evidence="1">
    <location>
        <position position="54"/>
    </location>
</feature>
<dbReference type="AlphaFoldDB" id="A0ABD0N081"/>
<gene>
    <name evidence="1" type="ORF">M9458_049087</name>
</gene>
<accession>A0ABD0N081</accession>
<keyword evidence="2" id="KW-1185">Reference proteome</keyword>
<proteinExistence type="predicted"/>
<dbReference type="InterPro" id="IPR026612">
    <property type="entry name" value="STRA6-like"/>
</dbReference>